<name>A0ABM8UK84_9BACT</name>
<evidence type="ECO:0000313" key="2">
    <source>
        <dbReference type="EMBL" id="CAG5067880.1"/>
    </source>
</evidence>
<feature type="region of interest" description="Disordered" evidence="1">
    <location>
        <begin position="39"/>
        <end position="59"/>
    </location>
</feature>
<proteinExistence type="predicted"/>
<reference evidence="2 3" key="1">
    <citation type="submission" date="2021-04" db="EMBL/GenBank/DDBJ databases">
        <authorList>
            <person name="Rodrigo-Torres L."/>
            <person name="Arahal R. D."/>
            <person name="Lucena T."/>
        </authorList>
    </citation>
    <scope>NUCLEOTIDE SEQUENCE [LARGE SCALE GENOMIC DNA]</scope>
    <source>
        <strain evidence="2 3">CECT 9623</strain>
    </source>
</reference>
<dbReference type="EMBL" id="CAJRAU010000001">
    <property type="protein sequence ID" value="CAG5067880.1"/>
    <property type="molecule type" value="Genomic_DNA"/>
</dbReference>
<dbReference type="Proteomes" id="UP000679725">
    <property type="component" value="Unassembled WGS sequence"/>
</dbReference>
<sequence>MNVAKAGTAKSKISAGVQVEQPVKKMSLVDEKMEQMRTTLEQHPIPEHLLSRNKKPRNP</sequence>
<evidence type="ECO:0000313" key="3">
    <source>
        <dbReference type="Proteomes" id="UP000679725"/>
    </source>
</evidence>
<protein>
    <submittedName>
        <fullName evidence="2">Uncharacterized protein</fullName>
    </submittedName>
</protein>
<evidence type="ECO:0000256" key="1">
    <source>
        <dbReference type="SAM" id="MobiDB-lite"/>
    </source>
</evidence>
<accession>A0ABM8UK84</accession>
<keyword evidence="3" id="KW-1185">Reference proteome</keyword>
<gene>
    <name evidence="2" type="ORF">DYBT9623_00607</name>
</gene>
<organism evidence="2 3">
    <name type="scientific">Dyadobacter linearis</name>
    <dbReference type="NCBI Taxonomy" id="2823330"/>
    <lineage>
        <taxon>Bacteria</taxon>
        <taxon>Pseudomonadati</taxon>
        <taxon>Bacteroidota</taxon>
        <taxon>Cytophagia</taxon>
        <taxon>Cytophagales</taxon>
        <taxon>Spirosomataceae</taxon>
        <taxon>Dyadobacter</taxon>
    </lineage>
</organism>
<comment type="caution">
    <text evidence="2">The sequence shown here is derived from an EMBL/GenBank/DDBJ whole genome shotgun (WGS) entry which is preliminary data.</text>
</comment>
<dbReference type="RefSeq" id="WP_215232017.1">
    <property type="nucleotide sequence ID" value="NZ_CAJRAU010000001.1"/>
</dbReference>